<dbReference type="SUPFAM" id="SSF63411">
    <property type="entry name" value="LuxS/MPP-like metallohydrolase"/>
    <property type="match status" value="4"/>
</dbReference>
<keyword evidence="13" id="KW-1185">Reference proteome</keyword>
<evidence type="ECO:0000259" key="11">
    <source>
        <dbReference type="Pfam" id="PF22456"/>
    </source>
</evidence>
<dbReference type="STRING" id="1077348.A0A2G8S168"/>
<dbReference type="InterPro" id="IPR032632">
    <property type="entry name" value="Peptidase_M16_M"/>
</dbReference>
<feature type="domain" description="Peptidase M16 C-terminal" evidence="9">
    <location>
        <begin position="215"/>
        <end position="385"/>
    </location>
</feature>
<dbReference type="Pfam" id="PF16187">
    <property type="entry name" value="Peptidase_M16_M"/>
    <property type="match status" value="1"/>
</dbReference>
<dbReference type="InterPro" id="IPR054734">
    <property type="entry name" value="PqqF-like_C_4"/>
</dbReference>
<keyword evidence="5" id="KW-0378">Hydrolase</keyword>
<evidence type="ECO:0000256" key="2">
    <source>
        <dbReference type="ARBA" id="ARBA00007261"/>
    </source>
</evidence>
<dbReference type="FunFam" id="3.30.830.10:FF:000012">
    <property type="entry name" value="Protease 3"/>
    <property type="match status" value="1"/>
</dbReference>
<keyword evidence="7" id="KW-0482">Metalloprotease</keyword>
<dbReference type="FunFam" id="3.30.830.10:FF:000005">
    <property type="entry name" value="nardilysin isoform X1"/>
    <property type="match status" value="1"/>
</dbReference>
<reference evidence="12 13" key="1">
    <citation type="journal article" date="2015" name="Sci. Rep.">
        <title>Chromosome-level genome map provides insights into diverse defense mechanisms in the medicinal fungus Ganoderma sinense.</title>
        <authorList>
            <person name="Zhu Y."/>
            <person name="Xu J."/>
            <person name="Sun C."/>
            <person name="Zhou S."/>
            <person name="Xu H."/>
            <person name="Nelson D.R."/>
            <person name="Qian J."/>
            <person name="Song J."/>
            <person name="Luo H."/>
            <person name="Xiang L."/>
            <person name="Li Y."/>
            <person name="Xu Z."/>
            <person name="Ji A."/>
            <person name="Wang L."/>
            <person name="Lu S."/>
            <person name="Hayward A."/>
            <person name="Sun W."/>
            <person name="Li X."/>
            <person name="Schwartz D.C."/>
            <person name="Wang Y."/>
            <person name="Chen S."/>
        </authorList>
    </citation>
    <scope>NUCLEOTIDE SEQUENCE [LARGE SCALE GENOMIC DNA]</scope>
    <source>
        <strain evidence="12 13">ZZ0214-1</strain>
    </source>
</reference>
<dbReference type="InterPro" id="IPR007863">
    <property type="entry name" value="Peptidase_M16_C"/>
</dbReference>
<evidence type="ECO:0000259" key="9">
    <source>
        <dbReference type="Pfam" id="PF05193"/>
    </source>
</evidence>
<dbReference type="GO" id="GO:0004222">
    <property type="term" value="F:metalloendopeptidase activity"/>
    <property type="evidence" value="ECO:0007669"/>
    <property type="project" value="TreeGrafter"/>
</dbReference>
<dbReference type="Proteomes" id="UP000230002">
    <property type="component" value="Unassembled WGS sequence"/>
</dbReference>
<dbReference type="InterPro" id="IPR050626">
    <property type="entry name" value="Peptidase_M16"/>
</dbReference>
<evidence type="ECO:0000256" key="1">
    <source>
        <dbReference type="ARBA" id="ARBA00001947"/>
    </source>
</evidence>
<gene>
    <name evidence="12" type="ORF">GSI_10445</name>
</gene>
<comment type="similarity">
    <text evidence="2">Belongs to the peptidase M16 family.</text>
</comment>
<keyword evidence="6" id="KW-0862">Zinc</keyword>
<dbReference type="Pfam" id="PF22456">
    <property type="entry name" value="PqqF-like_C_4"/>
    <property type="match status" value="1"/>
</dbReference>
<dbReference type="GO" id="GO:0051603">
    <property type="term" value="P:proteolysis involved in protein catabolic process"/>
    <property type="evidence" value="ECO:0007669"/>
    <property type="project" value="TreeGrafter"/>
</dbReference>
<dbReference type="Gene3D" id="3.30.830.10">
    <property type="entry name" value="Metalloenzyme, LuxS/M16 peptidase-like"/>
    <property type="match status" value="4"/>
</dbReference>
<dbReference type="GO" id="GO:0005739">
    <property type="term" value="C:mitochondrion"/>
    <property type="evidence" value="ECO:0007669"/>
    <property type="project" value="TreeGrafter"/>
</dbReference>
<dbReference type="Pfam" id="PF05193">
    <property type="entry name" value="Peptidase_M16_C"/>
    <property type="match status" value="1"/>
</dbReference>
<dbReference type="AlphaFoldDB" id="A0A2G8S168"/>
<dbReference type="PANTHER" id="PTHR43690:SF18">
    <property type="entry name" value="INSULIN-DEGRADING ENZYME-RELATED"/>
    <property type="match status" value="1"/>
</dbReference>
<organism evidence="12 13">
    <name type="scientific">Ganoderma sinense ZZ0214-1</name>
    <dbReference type="NCBI Taxonomy" id="1077348"/>
    <lineage>
        <taxon>Eukaryota</taxon>
        <taxon>Fungi</taxon>
        <taxon>Dikarya</taxon>
        <taxon>Basidiomycota</taxon>
        <taxon>Agaricomycotina</taxon>
        <taxon>Agaricomycetes</taxon>
        <taxon>Polyporales</taxon>
        <taxon>Polyporaceae</taxon>
        <taxon>Ganoderma</taxon>
    </lineage>
</organism>
<evidence type="ECO:0000259" key="10">
    <source>
        <dbReference type="Pfam" id="PF16187"/>
    </source>
</evidence>
<keyword evidence="3" id="KW-0645">Protease</keyword>
<proteinExistence type="inferred from homology"/>
<dbReference type="GO" id="GO:0043171">
    <property type="term" value="P:peptide catabolic process"/>
    <property type="evidence" value="ECO:0007669"/>
    <property type="project" value="TreeGrafter"/>
</dbReference>
<evidence type="ECO:0000256" key="5">
    <source>
        <dbReference type="ARBA" id="ARBA00022801"/>
    </source>
</evidence>
<protein>
    <submittedName>
        <fullName evidence="12">Uncharacterized protein</fullName>
    </submittedName>
</protein>
<accession>A0A2G8S168</accession>
<feature type="domain" description="Peptidase M16 middle/third" evidence="10">
    <location>
        <begin position="402"/>
        <end position="690"/>
    </location>
</feature>
<evidence type="ECO:0000256" key="4">
    <source>
        <dbReference type="ARBA" id="ARBA00022723"/>
    </source>
</evidence>
<dbReference type="GO" id="GO:0046872">
    <property type="term" value="F:metal ion binding"/>
    <property type="evidence" value="ECO:0007669"/>
    <property type="project" value="UniProtKB-KW"/>
</dbReference>
<dbReference type="EMBL" id="AYKW01000034">
    <property type="protein sequence ID" value="PIL27298.1"/>
    <property type="molecule type" value="Genomic_DNA"/>
</dbReference>
<name>A0A2G8S168_9APHY</name>
<dbReference type="InterPro" id="IPR011765">
    <property type="entry name" value="Pept_M16_N"/>
</dbReference>
<evidence type="ECO:0000256" key="6">
    <source>
        <dbReference type="ARBA" id="ARBA00022833"/>
    </source>
</evidence>
<evidence type="ECO:0000313" key="13">
    <source>
        <dbReference type="Proteomes" id="UP000230002"/>
    </source>
</evidence>
<evidence type="ECO:0000259" key="8">
    <source>
        <dbReference type="Pfam" id="PF00675"/>
    </source>
</evidence>
<dbReference type="PANTHER" id="PTHR43690">
    <property type="entry name" value="NARDILYSIN"/>
    <property type="match status" value="1"/>
</dbReference>
<evidence type="ECO:0000256" key="7">
    <source>
        <dbReference type="ARBA" id="ARBA00023049"/>
    </source>
</evidence>
<keyword evidence="4" id="KW-0479">Metal-binding</keyword>
<comment type="caution">
    <text evidence="12">The sequence shown here is derived from an EMBL/GenBank/DDBJ whole genome shotgun (WGS) entry which is preliminary data.</text>
</comment>
<sequence>MPSWSHVPAAGAVPAYRMFTGNLEKPELDDRQYRVLQLQNGLRVVLIHDPDADKAAACLALSVGNMYDPNDAQGMAHYCEHMIMKGSEPYPDEGDFASFINANGGAKNGVTGPMSTHYFFSINPTQLQGGLDRLAAFFYAPLFTESLAAREINAVDSEFKRNLQNDVRRLLQIRKHLGLPGHPIRNFGTGNYQSLTDMGRKGIPDEDESTVLLETRRRVAEWWEHQYCAGRMVLAVIGKEPLESLTSLLVPIFSKIANRGYEPNPSVKEPFWGSEQNGTVVFVETVKDFYAFTLEFELPDLRAYATSKPTSFLAHFLGHEGYGSIYAYLKKQGWLLGLTASISGHTRASQTFAVSGNLTLQGYLHYDAVLETVFKYISFLRRSFPLPDYHYAEVASMAETRFRFMPKEQPHSYAVKLARVASEPYSTECLISGPSLYRGDSDAIQKELLDSFTPERARVFLQAKVHREEVVGKDVQWETEKWYGTQYAVRKMDEALLERLRNANGNPELALPPMNRFIPTDLSVDKVEVAEPAKYPVLVKRTELSQLWHKKDDQFWMPKAHVRIFVKSPLAYVTPRHALLTRLLVDHIDDALAEITYDASLADSNYFVSAGVDGMYVGVAGYNDKLDVLLRIVLEKLRDLVVLPDRLRVLKEKLKRQYDNFYLGQPSSLANTFATWYLRPRTWTPAMKLMELPSITEAEIERHRDALLSKVAIDVLVTGNFTRERSLEFLSLTEECLKPRPLLPSEIPQLRSLILPPGSNVVTRKRLANAKEVNSALSYFCQFGESSDIKLRNIAALLHQLIREPCFTQLRTKEQLGYVVIVATWSVAHSTHGLGIRVQSTRAPWHCEARVDAFLEAFAARLAALSDAEFAMHKDGLVVKKLERAKNLGEETSRFWGRIRAGHCDFLRHEKDAEVIRALTLAEVVDAYNRLVRPSTGAHTRRKLSVQLVSQQLKEDPPLSPFAPTDIDAKEAVAVAAPLQVFLDTQEVLGVLDRKAEEQETAFKARLGCAPSTTPIVSAAFGEYAGPFEIGSPSGDAVGDEKVLAGST</sequence>
<dbReference type="OrthoDB" id="952271at2759"/>
<comment type="cofactor">
    <cofactor evidence="1">
        <name>Zn(2+)</name>
        <dbReference type="ChEBI" id="CHEBI:29105"/>
    </cofactor>
</comment>
<evidence type="ECO:0000313" key="12">
    <source>
        <dbReference type="EMBL" id="PIL27298.1"/>
    </source>
</evidence>
<dbReference type="InterPro" id="IPR011249">
    <property type="entry name" value="Metalloenz_LuxS/M16"/>
</dbReference>
<feature type="domain" description="Peptidase M16 N-terminal" evidence="8">
    <location>
        <begin position="43"/>
        <end position="177"/>
    </location>
</feature>
<feature type="domain" description="Coenzyme PQQ synthesis protein F-like C-terminal lobe" evidence="11">
    <location>
        <begin position="797"/>
        <end position="896"/>
    </location>
</feature>
<dbReference type="Pfam" id="PF00675">
    <property type="entry name" value="Peptidase_M16"/>
    <property type="match status" value="1"/>
</dbReference>
<evidence type="ECO:0000256" key="3">
    <source>
        <dbReference type="ARBA" id="ARBA00022670"/>
    </source>
</evidence>
<dbReference type="GO" id="GO:0005829">
    <property type="term" value="C:cytosol"/>
    <property type="evidence" value="ECO:0007669"/>
    <property type="project" value="TreeGrafter"/>
</dbReference>